<evidence type="ECO:0000313" key="2">
    <source>
        <dbReference type="EMBL" id="CAA9462408.1"/>
    </source>
</evidence>
<reference evidence="2" key="1">
    <citation type="submission" date="2020-02" db="EMBL/GenBank/DDBJ databases">
        <authorList>
            <person name="Meier V. D."/>
        </authorList>
    </citation>
    <scope>NUCLEOTIDE SEQUENCE</scope>
    <source>
        <strain evidence="2">AVDCRST_MAG38</strain>
    </source>
</reference>
<protein>
    <submittedName>
        <fullName evidence="2">Uncharacterized protein</fullName>
    </submittedName>
</protein>
<sequence length="69" mass="7435">MRSRLAAWLVTGPVGHGYAGCADAAGLLLAAVRRRTRARLGERPRARRRASASRRPTAPQDRTNRPSGG</sequence>
<dbReference type="AlphaFoldDB" id="A0A6J4R904"/>
<name>A0A6J4R904_9ACTN</name>
<proteinExistence type="predicted"/>
<dbReference type="EMBL" id="CADCVJ010000015">
    <property type="protein sequence ID" value="CAA9462408.1"/>
    <property type="molecule type" value="Genomic_DNA"/>
</dbReference>
<accession>A0A6J4R904</accession>
<evidence type="ECO:0000256" key="1">
    <source>
        <dbReference type="SAM" id="MobiDB-lite"/>
    </source>
</evidence>
<feature type="region of interest" description="Disordered" evidence="1">
    <location>
        <begin position="36"/>
        <end position="69"/>
    </location>
</feature>
<gene>
    <name evidence="2" type="ORF">AVDCRST_MAG38-253</name>
</gene>
<organism evidence="2">
    <name type="scientific">uncultured Solirubrobacteraceae bacterium</name>
    <dbReference type="NCBI Taxonomy" id="1162706"/>
    <lineage>
        <taxon>Bacteria</taxon>
        <taxon>Bacillati</taxon>
        <taxon>Actinomycetota</taxon>
        <taxon>Thermoleophilia</taxon>
        <taxon>Solirubrobacterales</taxon>
        <taxon>Solirubrobacteraceae</taxon>
        <taxon>environmental samples</taxon>
    </lineage>
</organism>